<evidence type="ECO:0000313" key="3">
    <source>
        <dbReference type="Proteomes" id="UP000571084"/>
    </source>
</evidence>
<keyword evidence="3" id="KW-1185">Reference proteome</keyword>
<dbReference type="Proteomes" id="UP000571084">
    <property type="component" value="Unassembled WGS sequence"/>
</dbReference>
<comment type="caution">
    <text evidence="2">The sequence shown here is derived from an EMBL/GenBank/DDBJ whole genome shotgun (WGS) entry which is preliminary data.</text>
</comment>
<dbReference type="Gene3D" id="1.10.246.40">
    <property type="entry name" value="Tn5 transposase, domain 1"/>
    <property type="match status" value="1"/>
</dbReference>
<dbReference type="Pfam" id="PF14706">
    <property type="entry name" value="Tnp_DNA_bind"/>
    <property type="match status" value="1"/>
</dbReference>
<dbReference type="InterPro" id="IPR038215">
    <property type="entry name" value="TN5-like_N_sf"/>
</dbReference>
<accession>A0A840RS73</accession>
<organism evidence="2 3">
    <name type="scientific">Glaciimonas immobilis</name>
    <dbReference type="NCBI Taxonomy" id="728004"/>
    <lineage>
        <taxon>Bacteria</taxon>
        <taxon>Pseudomonadati</taxon>
        <taxon>Pseudomonadota</taxon>
        <taxon>Betaproteobacteria</taxon>
        <taxon>Burkholderiales</taxon>
        <taxon>Oxalobacteraceae</taxon>
        <taxon>Glaciimonas</taxon>
    </lineage>
</organism>
<evidence type="ECO:0000313" key="2">
    <source>
        <dbReference type="EMBL" id="MBB5199858.1"/>
    </source>
</evidence>
<protein>
    <recommendedName>
        <fullName evidence="1">Transposase Tn5-like N-terminal domain-containing protein</fullName>
    </recommendedName>
</protein>
<dbReference type="AlphaFoldDB" id="A0A840RS73"/>
<dbReference type="RefSeq" id="WP_168056226.1">
    <property type="nucleotide sequence ID" value="NZ_JAAOZT010000009.1"/>
</dbReference>
<dbReference type="InterPro" id="IPR014735">
    <property type="entry name" value="Transposase_Tn5-like_N"/>
</dbReference>
<gene>
    <name evidence="2" type="ORF">HNR39_001690</name>
</gene>
<reference evidence="2 3" key="1">
    <citation type="submission" date="2020-08" db="EMBL/GenBank/DDBJ databases">
        <title>Genomic Encyclopedia of Type Strains, Phase IV (KMG-IV): sequencing the most valuable type-strain genomes for metagenomic binning, comparative biology and taxonomic classification.</title>
        <authorList>
            <person name="Goeker M."/>
        </authorList>
    </citation>
    <scope>NUCLEOTIDE SEQUENCE [LARGE SCALE GENOMIC DNA]</scope>
    <source>
        <strain evidence="2 3">DSM 23240</strain>
    </source>
</reference>
<feature type="domain" description="Transposase Tn5-like N-terminal" evidence="1">
    <location>
        <begin position="3"/>
        <end position="35"/>
    </location>
</feature>
<dbReference type="EMBL" id="JACHHQ010000003">
    <property type="protein sequence ID" value="MBB5199858.1"/>
    <property type="molecule type" value="Genomic_DNA"/>
</dbReference>
<evidence type="ECO:0000259" key="1">
    <source>
        <dbReference type="Pfam" id="PF14706"/>
    </source>
</evidence>
<name>A0A840RS73_9BURK</name>
<sequence length="46" mass="5069">MSKNWAEEELSGINLGDERLNKRSKSLLATLGEKPPPVFRMPVTAG</sequence>
<proteinExistence type="predicted"/>